<dbReference type="HOGENOM" id="CLU_3020907_0_0_2"/>
<dbReference type="EMBL" id="KE356560">
    <property type="protein sequence ID" value="ERG91661.1"/>
    <property type="molecule type" value="Genomic_DNA"/>
</dbReference>
<proteinExistence type="predicted"/>
<protein>
    <submittedName>
        <fullName evidence="1">Uncharacterized protein</fullName>
    </submittedName>
</protein>
<gene>
    <name evidence="1" type="ORF">J07HQW1_01695</name>
</gene>
<organism evidence="1 2">
    <name type="scientific">Haloquadratum walsbyi J07HQW1</name>
    <dbReference type="NCBI Taxonomy" id="1238424"/>
    <lineage>
        <taxon>Archaea</taxon>
        <taxon>Methanobacteriati</taxon>
        <taxon>Methanobacteriota</taxon>
        <taxon>Stenosarchaea group</taxon>
        <taxon>Halobacteria</taxon>
        <taxon>Halobacteriales</taxon>
        <taxon>Haloferacaceae</taxon>
        <taxon>Haloquadratum</taxon>
    </lineage>
</organism>
<reference evidence="1 2" key="1">
    <citation type="journal article" date="2013" name="PLoS ONE">
        <title>Assembly-driven community genomics of a hypersaline microbial ecosystem.</title>
        <authorList>
            <person name="Podell S."/>
            <person name="Ugalde J.A."/>
            <person name="Narasingarao P."/>
            <person name="Banfield J.F."/>
            <person name="Heidelberg K.B."/>
            <person name="Allen E.E."/>
        </authorList>
    </citation>
    <scope>NUCLEOTIDE SEQUENCE [LARGE SCALE GENOMIC DNA]</scope>
    <source>
        <strain evidence="2">J07HQW1</strain>
    </source>
</reference>
<dbReference type="STRING" id="1238424.J07HQW1_01695"/>
<evidence type="ECO:0000313" key="2">
    <source>
        <dbReference type="Proteomes" id="UP000030649"/>
    </source>
</evidence>
<dbReference type="AlphaFoldDB" id="U1PHL2"/>
<sequence>MGNGSTVLAVGTITSFVGCGGAKKSKPDSVAICISGMGEWLGSIRGARGFRSLAR</sequence>
<evidence type="ECO:0000313" key="1">
    <source>
        <dbReference type="EMBL" id="ERG91661.1"/>
    </source>
</evidence>
<dbReference type="Proteomes" id="UP000030649">
    <property type="component" value="Unassembled WGS sequence"/>
</dbReference>
<accession>U1PHL2</accession>
<name>U1PHL2_9EURY</name>